<organism evidence="2 3">
    <name type="scientific">Legionella lytica</name>
    <dbReference type="NCBI Taxonomy" id="96232"/>
    <lineage>
        <taxon>Bacteria</taxon>
        <taxon>Pseudomonadati</taxon>
        <taxon>Pseudomonadota</taxon>
        <taxon>Gammaproteobacteria</taxon>
        <taxon>Legionellales</taxon>
        <taxon>Legionellaceae</taxon>
        <taxon>Legionella</taxon>
    </lineage>
</organism>
<accession>A0ABW8D6D6</accession>
<reference evidence="2 3" key="1">
    <citation type="submission" date="2024-08" db="EMBL/GenBank/DDBJ databases">
        <title>Draft Genome Sequence of Legionella lytica strain DSB2004, Isolated From a Fire Sprinkler System.</title>
        <authorList>
            <person name="Everhart A.D."/>
            <person name="Kidane D.T."/>
            <person name="Farone A.L."/>
            <person name="Farone M.B."/>
        </authorList>
    </citation>
    <scope>NUCLEOTIDE SEQUENCE [LARGE SCALE GENOMIC DNA]</scope>
    <source>
        <strain evidence="2 3">DSB2004</strain>
    </source>
</reference>
<name>A0ABW8D6D6_9GAMM</name>
<evidence type="ECO:0000256" key="1">
    <source>
        <dbReference type="SAM" id="SignalP"/>
    </source>
</evidence>
<keyword evidence="1" id="KW-0732">Signal</keyword>
<evidence type="ECO:0000313" key="3">
    <source>
        <dbReference type="Proteomes" id="UP001615550"/>
    </source>
</evidence>
<dbReference type="RefSeq" id="WP_400187064.1">
    <property type="nucleotide sequence ID" value="NZ_JBGORX010000001.1"/>
</dbReference>
<dbReference type="Proteomes" id="UP001615550">
    <property type="component" value="Unassembled WGS sequence"/>
</dbReference>
<keyword evidence="3" id="KW-1185">Reference proteome</keyword>
<sequence length="175" mass="19332">MKKSLLSILLVLISYHVSAKNTNFTVCKGKFALCTTALCEPIPGKKGWVSCHCSVQQGYSAGKESCSSLKKGTKDAEIKSRYYPIKSYAICKNERPWAWCLDSPCTIDKKDPSKAACRCSLVQNKGDYVIVTDAYNDKTCTTGIHSSATVKGAEELRDFLKTNDHLQPFAIKLVH</sequence>
<protein>
    <submittedName>
        <fullName evidence="2">Uncharacterized protein</fullName>
    </submittedName>
</protein>
<dbReference type="EMBL" id="JBGORX010000001">
    <property type="protein sequence ID" value="MFJ1268251.1"/>
    <property type="molecule type" value="Genomic_DNA"/>
</dbReference>
<feature type="chain" id="PRO_5046756114" evidence="1">
    <location>
        <begin position="20"/>
        <end position="175"/>
    </location>
</feature>
<gene>
    <name evidence="2" type="ORF">ACD661_06760</name>
</gene>
<proteinExistence type="predicted"/>
<evidence type="ECO:0000313" key="2">
    <source>
        <dbReference type="EMBL" id="MFJ1268251.1"/>
    </source>
</evidence>
<feature type="signal peptide" evidence="1">
    <location>
        <begin position="1"/>
        <end position="19"/>
    </location>
</feature>
<comment type="caution">
    <text evidence="2">The sequence shown here is derived from an EMBL/GenBank/DDBJ whole genome shotgun (WGS) entry which is preliminary data.</text>
</comment>